<proteinExistence type="predicted"/>
<comment type="caution">
    <text evidence="1">The sequence shown here is derived from an EMBL/GenBank/DDBJ whole genome shotgun (WGS) entry which is preliminary data.</text>
</comment>
<name>A0A9P6ASV1_9AGAM</name>
<sequence>MALFIECHFFDHYCPALLKTIGGTTIHHKLQLLSLYTKNSPTLFPFWDLINPSTNNTSFLLSLTEIDHLSTLKSDLSQGWKFNPKVLSLIKSSAQSSLMSTSTLRKISLAASRMPSIISSGYAPLPPPHSSTNPPHQNLKLHQECQCCTLYPHPEFKSHSVQIHINILTFNQILPHIPTFQLPIIQHSYLNLLNFTHTIPV</sequence>
<dbReference type="AlphaFoldDB" id="A0A9P6ASV1"/>
<dbReference type="Proteomes" id="UP000886523">
    <property type="component" value="Unassembled WGS sequence"/>
</dbReference>
<reference evidence="1" key="1">
    <citation type="journal article" date="2020" name="Nat. Commun.">
        <title>Large-scale genome sequencing of mycorrhizal fungi provides insights into the early evolution of symbiotic traits.</title>
        <authorList>
            <person name="Miyauchi S."/>
            <person name="Kiss E."/>
            <person name="Kuo A."/>
            <person name="Drula E."/>
            <person name="Kohler A."/>
            <person name="Sanchez-Garcia M."/>
            <person name="Morin E."/>
            <person name="Andreopoulos B."/>
            <person name="Barry K.W."/>
            <person name="Bonito G."/>
            <person name="Buee M."/>
            <person name="Carver A."/>
            <person name="Chen C."/>
            <person name="Cichocki N."/>
            <person name="Clum A."/>
            <person name="Culley D."/>
            <person name="Crous P.W."/>
            <person name="Fauchery L."/>
            <person name="Girlanda M."/>
            <person name="Hayes R.D."/>
            <person name="Keri Z."/>
            <person name="LaButti K."/>
            <person name="Lipzen A."/>
            <person name="Lombard V."/>
            <person name="Magnuson J."/>
            <person name="Maillard F."/>
            <person name="Murat C."/>
            <person name="Nolan M."/>
            <person name="Ohm R.A."/>
            <person name="Pangilinan J."/>
            <person name="Pereira M.F."/>
            <person name="Perotto S."/>
            <person name="Peter M."/>
            <person name="Pfister S."/>
            <person name="Riley R."/>
            <person name="Sitrit Y."/>
            <person name="Stielow J.B."/>
            <person name="Szollosi G."/>
            <person name="Zifcakova L."/>
            <person name="Stursova M."/>
            <person name="Spatafora J.W."/>
            <person name="Tedersoo L."/>
            <person name="Vaario L.M."/>
            <person name="Yamada A."/>
            <person name="Yan M."/>
            <person name="Wang P."/>
            <person name="Xu J."/>
            <person name="Bruns T."/>
            <person name="Baldrian P."/>
            <person name="Vilgalys R."/>
            <person name="Dunand C."/>
            <person name="Henrissat B."/>
            <person name="Grigoriev I.V."/>
            <person name="Hibbett D."/>
            <person name="Nagy L.G."/>
            <person name="Martin F.M."/>
        </authorList>
    </citation>
    <scope>NUCLEOTIDE SEQUENCE</scope>
    <source>
        <strain evidence="1">UP504</strain>
    </source>
</reference>
<organism evidence="1 2">
    <name type="scientific">Hydnum rufescens UP504</name>
    <dbReference type="NCBI Taxonomy" id="1448309"/>
    <lineage>
        <taxon>Eukaryota</taxon>
        <taxon>Fungi</taxon>
        <taxon>Dikarya</taxon>
        <taxon>Basidiomycota</taxon>
        <taxon>Agaricomycotina</taxon>
        <taxon>Agaricomycetes</taxon>
        <taxon>Cantharellales</taxon>
        <taxon>Hydnaceae</taxon>
        <taxon>Hydnum</taxon>
    </lineage>
</organism>
<gene>
    <name evidence="1" type="ORF">BS47DRAFT_1395223</name>
</gene>
<evidence type="ECO:0000313" key="1">
    <source>
        <dbReference type="EMBL" id="KAF9511317.1"/>
    </source>
</evidence>
<accession>A0A9P6ASV1</accession>
<dbReference type="EMBL" id="MU129002">
    <property type="protein sequence ID" value="KAF9511317.1"/>
    <property type="molecule type" value="Genomic_DNA"/>
</dbReference>
<evidence type="ECO:0000313" key="2">
    <source>
        <dbReference type="Proteomes" id="UP000886523"/>
    </source>
</evidence>
<protein>
    <submittedName>
        <fullName evidence="1">Uncharacterized protein</fullName>
    </submittedName>
</protein>
<keyword evidence="2" id="KW-1185">Reference proteome</keyword>